<protein>
    <recommendedName>
        <fullName evidence="7">Cytochrome C biogenesis protein transmembrane domain-containing protein</fullName>
    </recommendedName>
</protein>
<dbReference type="InterPro" id="IPR051790">
    <property type="entry name" value="Cytochrome_c-biogenesis_DsbD"/>
</dbReference>
<gene>
    <name evidence="8" type="ORF">Aco03nite_092110</name>
</gene>
<keyword evidence="9" id="KW-1185">Reference proteome</keyword>
<evidence type="ECO:0000256" key="4">
    <source>
        <dbReference type="ARBA" id="ARBA00022989"/>
    </source>
</evidence>
<feature type="transmembrane region" description="Helical" evidence="6">
    <location>
        <begin position="115"/>
        <end position="136"/>
    </location>
</feature>
<comment type="similarity">
    <text evidence="2">Belongs to the DsbD family.</text>
</comment>
<dbReference type="Proteomes" id="UP000612282">
    <property type="component" value="Unassembled WGS sequence"/>
</dbReference>
<feature type="transmembrane region" description="Helical" evidence="6">
    <location>
        <begin position="44"/>
        <end position="63"/>
    </location>
</feature>
<dbReference type="Pfam" id="PF02683">
    <property type="entry name" value="DsbD_TM"/>
    <property type="match status" value="1"/>
</dbReference>
<dbReference type="RefSeq" id="WP_203808156.1">
    <property type="nucleotide sequence ID" value="NZ_BAAAQE010000111.1"/>
</dbReference>
<feature type="transmembrane region" description="Helical" evidence="6">
    <location>
        <begin position="156"/>
        <end position="176"/>
    </location>
</feature>
<evidence type="ECO:0000313" key="8">
    <source>
        <dbReference type="EMBL" id="GID60807.1"/>
    </source>
</evidence>
<organism evidence="8 9">
    <name type="scientific">Actinoplanes couchii</name>
    <dbReference type="NCBI Taxonomy" id="403638"/>
    <lineage>
        <taxon>Bacteria</taxon>
        <taxon>Bacillati</taxon>
        <taxon>Actinomycetota</taxon>
        <taxon>Actinomycetes</taxon>
        <taxon>Micromonosporales</taxon>
        <taxon>Micromonosporaceae</taxon>
        <taxon>Actinoplanes</taxon>
    </lineage>
</organism>
<accession>A0ABQ3XQM8</accession>
<evidence type="ECO:0000313" key="9">
    <source>
        <dbReference type="Proteomes" id="UP000612282"/>
    </source>
</evidence>
<dbReference type="PANTHER" id="PTHR31272:SF4">
    <property type="entry name" value="CYTOCHROME C-TYPE BIOGENESIS PROTEIN HI_1454-RELATED"/>
    <property type="match status" value="1"/>
</dbReference>
<keyword evidence="4 6" id="KW-1133">Transmembrane helix</keyword>
<comment type="caution">
    <text evidence="8">The sequence shown here is derived from an EMBL/GenBank/DDBJ whole genome shotgun (WGS) entry which is preliminary data.</text>
</comment>
<keyword evidence="3 6" id="KW-0812">Transmembrane</keyword>
<feature type="transmembrane region" description="Helical" evidence="6">
    <location>
        <begin position="247"/>
        <end position="267"/>
    </location>
</feature>
<name>A0ABQ3XQM8_9ACTN</name>
<sequence>MDTITFALAAGLLAAFNPCGFALLPSFLAILVSGPGGVWRALRLSVAMTAGFVTVFGSIGFLLRVTTAPIQQHLPWAAVGIGVLLVLLGGWLLTGRELQLRIPRLAAGSPSHSVLALYGYGASYAVASLSCTIAPFLAVTGLVSGESDIRTGLSAFLAYAIGMGLVVGLLAMMVALAREATVRRTRAVLPWISRLSGAFLLVAGAYVAYYGWYELRLMSGAGSARDPIVGAVTGVQGTVTTWLDATGVVWITAAFVAVVAVAVLARLRRRTKRQITSPASSL</sequence>
<feature type="transmembrane region" description="Helical" evidence="6">
    <location>
        <begin position="6"/>
        <end position="32"/>
    </location>
</feature>
<evidence type="ECO:0000256" key="1">
    <source>
        <dbReference type="ARBA" id="ARBA00004141"/>
    </source>
</evidence>
<feature type="domain" description="Cytochrome C biogenesis protein transmembrane" evidence="7">
    <location>
        <begin position="4"/>
        <end position="202"/>
    </location>
</feature>
<keyword evidence="5 6" id="KW-0472">Membrane</keyword>
<evidence type="ECO:0000256" key="3">
    <source>
        <dbReference type="ARBA" id="ARBA00022692"/>
    </source>
</evidence>
<evidence type="ECO:0000256" key="2">
    <source>
        <dbReference type="ARBA" id="ARBA00006143"/>
    </source>
</evidence>
<feature type="transmembrane region" description="Helical" evidence="6">
    <location>
        <begin position="75"/>
        <end position="94"/>
    </location>
</feature>
<reference evidence="8 9" key="1">
    <citation type="submission" date="2021-01" db="EMBL/GenBank/DDBJ databases">
        <title>Whole genome shotgun sequence of Actinoplanes couchii NBRC 106145.</title>
        <authorList>
            <person name="Komaki H."/>
            <person name="Tamura T."/>
        </authorList>
    </citation>
    <scope>NUCLEOTIDE SEQUENCE [LARGE SCALE GENOMIC DNA]</scope>
    <source>
        <strain evidence="8 9">NBRC 106145</strain>
    </source>
</reference>
<evidence type="ECO:0000256" key="6">
    <source>
        <dbReference type="SAM" id="Phobius"/>
    </source>
</evidence>
<dbReference type="PANTHER" id="PTHR31272">
    <property type="entry name" value="CYTOCHROME C-TYPE BIOGENESIS PROTEIN HI_1454-RELATED"/>
    <property type="match status" value="1"/>
</dbReference>
<feature type="transmembrane region" description="Helical" evidence="6">
    <location>
        <begin position="188"/>
        <end position="209"/>
    </location>
</feature>
<dbReference type="InterPro" id="IPR003834">
    <property type="entry name" value="Cyt_c_assmbl_TM_dom"/>
</dbReference>
<proteinExistence type="inferred from homology"/>
<evidence type="ECO:0000259" key="7">
    <source>
        <dbReference type="Pfam" id="PF02683"/>
    </source>
</evidence>
<dbReference type="EMBL" id="BOMG01000114">
    <property type="protein sequence ID" value="GID60807.1"/>
    <property type="molecule type" value="Genomic_DNA"/>
</dbReference>
<comment type="subcellular location">
    <subcellularLocation>
        <location evidence="1">Membrane</location>
        <topology evidence="1">Multi-pass membrane protein</topology>
    </subcellularLocation>
</comment>
<evidence type="ECO:0000256" key="5">
    <source>
        <dbReference type="ARBA" id="ARBA00023136"/>
    </source>
</evidence>